<gene>
    <name evidence="2" type="ORF">PCOR1329_LOCUS65910</name>
</gene>
<feature type="compositionally biased region" description="Basic and acidic residues" evidence="1">
    <location>
        <begin position="87"/>
        <end position="109"/>
    </location>
</feature>
<evidence type="ECO:0000313" key="3">
    <source>
        <dbReference type="Proteomes" id="UP001189429"/>
    </source>
</evidence>
<comment type="caution">
    <text evidence="2">The sequence shown here is derived from an EMBL/GenBank/DDBJ whole genome shotgun (WGS) entry which is preliminary data.</text>
</comment>
<dbReference type="Proteomes" id="UP001189429">
    <property type="component" value="Unassembled WGS sequence"/>
</dbReference>
<organism evidence="2 3">
    <name type="scientific">Prorocentrum cordatum</name>
    <dbReference type="NCBI Taxonomy" id="2364126"/>
    <lineage>
        <taxon>Eukaryota</taxon>
        <taxon>Sar</taxon>
        <taxon>Alveolata</taxon>
        <taxon>Dinophyceae</taxon>
        <taxon>Prorocentrales</taxon>
        <taxon>Prorocentraceae</taxon>
        <taxon>Prorocentrum</taxon>
    </lineage>
</organism>
<dbReference type="EMBL" id="CAUYUJ010018465">
    <property type="protein sequence ID" value="CAK0883798.1"/>
    <property type="molecule type" value="Genomic_DNA"/>
</dbReference>
<keyword evidence="3" id="KW-1185">Reference proteome</keyword>
<proteinExistence type="predicted"/>
<protein>
    <submittedName>
        <fullName evidence="2">Uncharacterized protein</fullName>
    </submittedName>
</protein>
<sequence length="135" mass="13973">MSDSVVKNVILPSHVPITERSGSFSDRFLAATAPLAAIAEDQEEQPGPGAAEDQAEPAAEASAAGPMVPPPTPLAMEGGPAPTPLRGAHDGHDARALGGHAHAEDDRRMALATPAMDDQNDEEEALMRHLSADVK</sequence>
<accession>A0ABN9WBY4</accession>
<feature type="compositionally biased region" description="Low complexity" evidence="1">
    <location>
        <begin position="46"/>
        <end position="66"/>
    </location>
</feature>
<evidence type="ECO:0000256" key="1">
    <source>
        <dbReference type="SAM" id="MobiDB-lite"/>
    </source>
</evidence>
<evidence type="ECO:0000313" key="2">
    <source>
        <dbReference type="EMBL" id="CAK0883798.1"/>
    </source>
</evidence>
<reference evidence="2" key="1">
    <citation type="submission" date="2023-10" db="EMBL/GenBank/DDBJ databases">
        <authorList>
            <person name="Chen Y."/>
            <person name="Shah S."/>
            <person name="Dougan E. K."/>
            <person name="Thang M."/>
            <person name="Chan C."/>
        </authorList>
    </citation>
    <scope>NUCLEOTIDE SEQUENCE [LARGE SCALE GENOMIC DNA]</scope>
</reference>
<name>A0ABN9WBY4_9DINO</name>
<feature type="compositionally biased region" description="Basic and acidic residues" evidence="1">
    <location>
        <begin position="125"/>
        <end position="135"/>
    </location>
</feature>
<feature type="region of interest" description="Disordered" evidence="1">
    <location>
        <begin position="35"/>
        <end position="135"/>
    </location>
</feature>